<dbReference type="PANTHER" id="PTHR13947:SF37">
    <property type="entry name" value="LD18367P"/>
    <property type="match status" value="1"/>
</dbReference>
<dbReference type="EMBL" id="UINC01018478">
    <property type="protein sequence ID" value="SVA77649.1"/>
    <property type="molecule type" value="Genomic_DNA"/>
</dbReference>
<dbReference type="PANTHER" id="PTHR13947">
    <property type="entry name" value="GNAT FAMILY N-ACETYLTRANSFERASE"/>
    <property type="match status" value="1"/>
</dbReference>
<dbReference type="AlphaFoldDB" id="A0A381YKY1"/>
<dbReference type="Pfam" id="PF00583">
    <property type="entry name" value="Acetyltransf_1"/>
    <property type="match status" value="1"/>
</dbReference>
<feature type="domain" description="N-acetyltransferase" evidence="2">
    <location>
        <begin position="1"/>
        <end position="141"/>
    </location>
</feature>
<dbReference type="PROSITE" id="PS51186">
    <property type="entry name" value="GNAT"/>
    <property type="match status" value="1"/>
</dbReference>
<proteinExistence type="inferred from homology"/>
<accession>A0A381YKY1</accession>
<dbReference type="CDD" id="cd04301">
    <property type="entry name" value="NAT_SF"/>
    <property type="match status" value="1"/>
</dbReference>
<protein>
    <recommendedName>
        <fullName evidence="2">N-acetyltransferase domain-containing protein</fullName>
    </recommendedName>
</protein>
<sequence>MTGSDLPLVTSIEQSVAAYPWTGGNFSDCLKAGYECWVLEIKGRIAGYLVMSVSGDEAHLLNLTVESQQQRLGLGRSLLRKACRGASQLGASRILLEVRPSNLAARCLYQKEGFKELAVRKDYYSSQGVKEDAFVMERTLG</sequence>
<reference evidence="3" key="1">
    <citation type="submission" date="2018-05" db="EMBL/GenBank/DDBJ databases">
        <authorList>
            <person name="Lanie J.A."/>
            <person name="Ng W.-L."/>
            <person name="Kazmierczak K.M."/>
            <person name="Andrzejewski T.M."/>
            <person name="Davidsen T.M."/>
            <person name="Wayne K.J."/>
            <person name="Tettelin H."/>
            <person name="Glass J.I."/>
            <person name="Rusch D."/>
            <person name="Podicherti R."/>
            <person name="Tsui H.-C.T."/>
            <person name="Winkler M.E."/>
        </authorList>
    </citation>
    <scope>NUCLEOTIDE SEQUENCE</scope>
</reference>
<dbReference type="HAMAP" id="MF_02210">
    <property type="entry name" value="RimI"/>
    <property type="match status" value="1"/>
</dbReference>
<evidence type="ECO:0000313" key="3">
    <source>
        <dbReference type="EMBL" id="SVA77649.1"/>
    </source>
</evidence>
<dbReference type="InterPro" id="IPR050769">
    <property type="entry name" value="NAT_camello-type"/>
</dbReference>
<dbReference type="Gene3D" id="3.40.630.30">
    <property type="match status" value="1"/>
</dbReference>
<organism evidence="3">
    <name type="scientific">marine metagenome</name>
    <dbReference type="NCBI Taxonomy" id="408172"/>
    <lineage>
        <taxon>unclassified sequences</taxon>
        <taxon>metagenomes</taxon>
        <taxon>ecological metagenomes</taxon>
    </lineage>
</organism>
<evidence type="ECO:0000259" key="2">
    <source>
        <dbReference type="PROSITE" id="PS51186"/>
    </source>
</evidence>
<dbReference type="NCBIfam" id="TIGR01575">
    <property type="entry name" value="rimI"/>
    <property type="match status" value="1"/>
</dbReference>
<dbReference type="InterPro" id="IPR000182">
    <property type="entry name" value="GNAT_dom"/>
</dbReference>
<gene>
    <name evidence="3" type="ORF">METZ01_LOCUS130503</name>
</gene>
<keyword evidence="1" id="KW-0808">Transferase</keyword>
<dbReference type="InterPro" id="IPR006464">
    <property type="entry name" value="AcTrfase_RimI/Ard1"/>
</dbReference>
<dbReference type="InterPro" id="IPR043690">
    <property type="entry name" value="RimI"/>
</dbReference>
<dbReference type="GO" id="GO:0008080">
    <property type="term" value="F:N-acetyltransferase activity"/>
    <property type="evidence" value="ECO:0007669"/>
    <property type="project" value="InterPro"/>
</dbReference>
<dbReference type="SUPFAM" id="SSF55729">
    <property type="entry name" value="Acyl-CoA N-acyltransferases (Nat)"/>
    <property type="match status" value="1"/>
</dbReference>
<name>A0A381YKY1_9ZZZZ</name>
<dbReference type="InterPro" id="IPR016181">
    <property type="entry name" value="Acyl_CoA_acyltransferase"/>
</dbReference>
<evidence type="ECO:0000256" key="1">
    <source>
        <dbReference type="ARBA" id="ARBA00022679"/>
    </source>
</evidence>